<dbReference type="AlphaFoldDB" id="A0A0C1H010"/>
<comment type="caution">
    <text evidence="1">The sequence shown here is derived from an EMBL/GenBank/DDBJ whole genome shotgun (WGS) entry which is preliminary data.</text>
</comment>
<proteinExistence type="predicted"/>
<evidence type="ECO:0000313" key="2">
    <source>
        <dbReference type="Proteomes" id="UP000031390"/>
    </source>
</evidence>
<accession>A0A0C1H010</accession>
<dbReference type="Proteomes" id="UP000031390">
    <property type="component" value="Unassembled WGS sequence"/>
</dbReference>
<organism evidence="1 2">
    <name type="scientific">Morococcus cerebrosus</name>
    <dbReference type="NCBI Taxonomy" id="1056807"/>
    <lineage>
        <taxon>Bacteria</taxon>
        <taxon>Pseudomonadati</taxon>
        <taxon>Pseudomonadota</taxon>
        <taxon>Betaproteobacteria</taxon>
        <taxon>Neisseriales</taxon>
        <taxon>Neisseriaceae</taxon>
        <taxon>Morococcus</taxon>
    </lineage>
</organism>
<name>A0A0C1H010_9NEIS</name>
<protein>
    <submittedName>
        <fullName evidence="1">Uncharacterized protein</fullName>
    </submittedName>
</protein>
<reference evidence="1 2" key="1">
    <citation type="submission" date="2014-12" db="EMBL/GenBank/DDBJ databases">
        <title>Genome sequence of Morococcus cerebrosus.</title>
        <authorList>
            <person name="Shin S.-K."/>
            <person name="Yi H."/>
        </authorList>
    </citation>
    <scope>NUCLEOTIDE SEQUENCE [LARGE SCALE GENOMIC DNA]</scope>
    <source>
        <strain evidence="1 2">CIP 81.93</strain>
    </source>
</reference>
<evidence type="ECO:0000313" key="1">
    <source>
        <dbReference type="EMBL" id="KIC11026.1"/>
    </source>
</evidence>
<gene>
    <name evidence="1" type="ORF">MCC93_05870</name>
</gene>
<sequence>MCKGRQKTQFLRFSDDLYNFTSGFTKILTLVNLRKYFGIYNRQIICIYNANFCN</sequence>
<dbReference type="EMBL" id="JUFZ01000024">
    <property type="protein sequence ID" value="KIC11026.1"/>
    <property type="molecule type" value="Genomic_DNA"/>
</dbReference>